<evidence type="ECO:0000256" key="1">
    <source>
        <dbReference type="ARBA" id="ARBA00022679"/>
    </source>
</evidence>
<dbReference type="InterPro" id="IPR050832">
    <property type="entry name" value="Bact_Acetyltransf"/>
</dbReference>
<dbReference type="EMBL" id="VUNJ01000014">
    <property type="protein sequence ID" value="MST92757.1"/>
    <property type="molecule type" value="Genomic_DNA"/>
</dbReference>
<keyword evidence="2" id="KW-0012">Acyltransferase</keyword>
<name>A0A6I2U4U5_9FIRM</name>
<dbReference type="SUPFAM" id="SSF55729">
    <property type="entry name" value="Acyl-CoA N-acyltransferases (Nat)"/>
    <property type="match status" value="2"/>
</dbReference>
<dbReference type="Gene3D" id="3.40.630.30">
    <property type="match status" value="2"/>
</dbReference>
<dbReference type="InterPro" id="IPR016181">
    <property type="entry name" value="Acyl_CoA_acyltransferase"/>
</dbReference>
<dbReference type="CDD" id="cd04301">
    <property type="entry name" value="NAT_SF"/>
    <property type="match status" value="1"/>
</dbReference>
<comment type="caution">
    <text evidence="4">The sequence shown here is derived from an EMBL/GenBank/DDBJ whole genome shotgun (WGS) entry which is preliminary data.</text>
</comment>
<accession>A0A6I2U4U5</accession>
<gene>
    <name evidence="4" type="ORF">FYJ76_12605</name>
</gene>
<evidence type="ECO:0000313" key="4">
    <source>
        <dbReference type="EMBL" id="MST92757.1"/>
    </source>
</evidence>
<organism evidence="4 5">
    <name type="scientific">Ruthenibacterium lactatiformans</name>
    <dbReference type="NCBI Taxonomy" id="1550024"/>
    <lineage>
        <taxon>Bacteria</taxon>
        <taxon>Bacillati</taxon>
        <taxon>Bacillota</taxon>
        <taxon>Clostridia</taxon>
        <taxon>Eubacteriales</taxon>
        <taxon>Oscillospiraceae</taxon>
        <taxon>Ruthenibacterium</taxon>
    </lineage>
</organism>
<dbReference type="InterPro" id="IPR000182">
    <property type="entry name" value="GNAT_dom"/>
</dbReference>
<evidence type="ECO:0000259" key="3">
    <source>
        <dbReference type="PROSITE" id="PS51186"/>
    </source>
</evidence>
<dbReference type="PROSITE" id="PS51186">
    <property type="entry name" value="GNAT"/>
    <property type="match status" value="1"/>
</dbReference>
<dbReference type="Proteomes" id="UP000431913">
    <property type="component" value="Unassembled WGS sequence"/>
</dbReference>
<feature type="domain" description="N-acetyltransferase" evidence="3">
    <location>
        <begin position="158"/>
        <end position="294"/>
    </location>
</feature>
<dbReference type="Pfam" id="PF00583">
    <property type="entry name" value="Acetyltransf_1"/>
    <property type="match status" value="1"/>
</dbReference>
<evidence type="ECO:0000313" key="5">
    <source>
        <dbReference type="Proteomes" id="UP000431913"/>
    </source>
</evidence>
<dbReference type="PANTHER" id="PTHR43877">
    <property type="entry name" value="AMINOALKYLPHOSPHONATE N-ACETYLTRANSFERASE-RELATED-RELATED"/>
    <property type="match status" value="1"/>
</dbReference>
<dbReference type="AlphaFoldDB" id="A0A6I2U4U5"/>
<keyword evidence="1 4" id="KW-0808">Transferase</keyword>
<evidence type="ECO:0000256" key="2">
    <source>
        <dbReference type="ARBA" id="ARBA00023315"/>
    </source>
</evidence>
<sequence>MRLYIFETAVLTPRQTEQVRALEQAACAPEALENGAWLSNELNFDRALPCFYLAWPQDAPGPEDAPAAFLTLFLPTREQAEVVAFTHPAHWRRGYFKALCARAAARCRAAGIPEFLFAVEPRSAGGRAVLETTPGCVWSHSEYRMEYTGPAPVPAGRLALQRVDADGAEPYRLFLENDMGEADVDNYVAASVENPERAAYLAMLDGAPVGMFHINLGEHPGRAFLYGVGISPGRRGQGLGQELMLLALAEARAMRDGVVLDVDSGNAPAYHIYQKLGFCVTFQVDYFRAPVRAG</sequence>
<proteinExistence type="predicted"/>
<protein>
    <submittedName>
        <fullName evidence="4">GNAT family N-acetyltransferase</fullName>
    </submittedName>
</protein>
<dbReference type="GO" id="GO:0016747">
    <property type="term" value="F:acyltransferase activity, transferring groups other than amino-acyl groups"/>
    <property type="evidence" value="ECO:0007669"/>
    <property type="project" value="InterPro"/>
</dbReference>
<reference evidence="4 5" key="1">
    <citation type="submission" date="2019-08" db="EMBL/GenBank/DDBJ databases">
        <title>In-depth cultivation of the pig gut microbiome towards novel bacterial diversity and tailored functional studies.</title>
        <authorList>
            <person name="Wylensek D."/>
            <person name="Hitch T.C.A."/>
            <person name="Clavel T."/>
        </authorList>
    </citation>
    <scope>NUCLEOTIDE SEQUENCE [LARGE SCALE GENOMIC DNA]</scope>
    <source>
        <strain evidence="4 5">WCA3-601-WT-6J</strain>
    </source>
</reference>